<organism evidence="1 2">
    <name type="scientific">Rhodoferax fermentans</name>
    <dbReference type="NCBI Taxonomy" id="28066"/>
    <lineage>
        <taxon>Bacteria</taxon>
        <taxon>Pseudomonadati</taxon>
        <taxon>Pseudomonadota</taxon>
        <taxon>Betaproteobacteria</taxon>
        <taxon>Burkholderiales</taxon>
        <taxon>Comamonadaceae</taxon>
        <taxon>Rhodoferax</taxon>
    </lineage>
</organism>
<dbReference type="EMBL" id="MTJN01000002">
    <property type="protein sequence ID" value="OOV06053.1"/>
    <property type="molecule type" value="Genomic_DNA"/>
</dbReference>
<dbReference type="RefSeq" id="WP_078363833.1">
    <property type="nucleotide sequence ID" value="NZ_MTJN01000002.1"/>
</dbReference>
<dbReference type="InterPro" id="IPR011335">
    <property type="entry name" value="Restrct_endonuc-II-like"/>
</dbReference>
<sequence>MPIYRCNKCGFIAETVPLLPDSKIPCARCAHPSSVYDTVFFAEKLVEKYFAALREIEALKAADQPAAPANPIASSPAPSAIPPAMPLNQLNIHNTSQLATAEQHLPLQQWFAARQIEARFDHAAVDTTGFFDDAARALSDNFALYGELLNRIRWAYRNSHSNVNLELANLSQKDAQALNNLCRQFHSHSLFATYRYQKVEKIVRLGLQTAPTVRQFFEGGWLEWFALITLLEQLKTKNRVFSCARGVKVVFANDDLHEIDVMALVNGQTPVYIECKTGEFRREIDKFLRLKKRLGIPRQQFIICASELSAEQAAGLSAMYELNFVNHDTLADKLQAIL</sequence>
<keyword evidence="2" id="KW-1185">Reference proteome</keyword>
<dbReference type="Proteomes" id="UP000190750">
    <property type="component" value="Unassembled WGS sequence"/>
</dbReference>
<evidence type="ECO:0000313" key="1">
    <source>
        <dbReference type="EMBL" id="OOV06053.1"/>
    </source>
</evidence>
<comment type="caution">
    <text evidence="1">The sequence shown here is derived from an EMBL/GenBank/DDBJ whole genome shotgun (WGS) entry which is preliminary data.</text>
</comment>
<dbReference type="OrthoDB" id="5561245at2"/>
<reference evidence="1 2" key="1">
    <citation type="submission" date="2017-01" db="EMBL/GenBank/DDBJ databases">
        <title>Genome sequencing of Rhodoferax fermentans JCM 7819.</title>
        <authorList>
            <person name="Kim Y.J."/>
            <person name="Farh M.E.-A."/>
            <person name="Yang D.-C."/>
        </authorList>
    </citation>
    <scope>NUCLEOTIDE SEQUENCE [LARGE SCALE GENOMIC DNA]</scope>
    <source>
        <strain evidence="1 2">JCM 7819</strain>
    </source>
</reference>
<dbReference type="Gene3D" id="3.40.1350.10">
    <property type="match status" value="1"/>
</dbReference>
<name>A0A1T1APY8_RHOFE</name>
<accession>A0A1T1APY8</accession>
<dbReference type="AlphaFoldDB" id="A0A1T1APY8"/>
<evidence type="ECO:0000313" key="2">
    <source>
        <dbReference type="Proteomes" id="UP000190750"/>
    </source>
</evidence>
<dbReference type="STRING" id="28066.RF819_04345"/>
<evidence type="ECO:0008006" key="3">
    <source>
        <dbReference type="Google" id="ProtNLM"/>
    </source>
</evidence>
<dbReference type="SUPFAM" id="SSF52980">
    <property type="entry name" value="Restriction endonuclease-like"/>
    <property type="match status" value="1"/>
</dbReference>
<dbReference type="InterPro" id="IPR011856">
    <property type="entry name" value="tRNA_endonuc-like_dom_sf"/>
</dbReference>
<proteinExistence type="predicted"/>
<dbReference type="GO" id="GO:0003676">
    <property type="term" value="F:nucleic acid binding"/>
    <property type="evidence" value="ECO:0007669"/>
    <property type="project" value="InterPro"/>
</dbReference>
<gene>
    <name evidence="1" type="ORF">RF819_04345</name>
</gene>
<protein>
    <recommendedName>
        <fullName evidence="3">DUF1887 domain-containing protein</fullName>
    </recommendedName>
</protein>